<feature type="compositionally biased region" description="Polar residues" evidence="1">
    <location>
        <begin position="84"/>
        <end position="105"/>
    </location>
</feature>
<organism evidence="2 3">
    <name type="scientific">Lasiosphaeris hirsuta</name>
    <dbReference type="NCBI Taxonomy" id="260670"/>
    <lineage>
        <taxon>Eukaryota</taxon>
        <taxon>Fungi</taxon>
        <taxon>Dikarya</taxon>
        <taxon>Ascomycota</taxon>
        <taxon>Pezizomycotina</taxon>
        <taxon>Sordariomycetes</taxon>
        <taxon>Sordariomycetidae</taxon>
        <taxon>Sordariales</taxon>
        <taxon>Lasiosphaeriaceae</taxon>
        <taxon>Lasiosphaeris</taxon>
    </lineage>
</organism>
<name>A0AA40E6B9_9PEZI</name>
<evidence type="ECO:0000313" key="2">
    <source>
        <dbReference type="EMBL" id="KAK0729874.1"/>
    </source>
</evidence>
<feature type="region of interest" description="Disordered" evidence="1">
    <location>
        <begin position="59"/>
        <end position="105"/>
    </location>
</feature>
<sequence length="105" mass="11049">MPVVTTQGWKCSSRAWNRRRGCSRITSATRLAGSSPSTSRPAVPGSTLLAQTCSSSSSWRAKEEIETGRQARSTGSVGCRSPGSPRTSSVFSVPRQTSLGVSCKA</sequence>
<keyword evidence="3" id="KW-1185">Reference proteome</keyword>
<dbReference type="AlphaFoldDB" id="A0AA40E6B9"/>
<gene>
    <name evidence="2" type="ORF">B0H67DRAFT_13886</name>
</gene>
<comment type="caution">
    <text evidence="2">The sequence shown here is derived from an EMBL/GenBank/DDBJ whole genome shotgun (WGS) entry which is preliminary data.</text>
</comment>
<accession>A0AA40E6B9</accession>
<dbReference type="EMBL" id="JAUKUA010000001">
    <property type="protein sequence ID" value="KAK0729874.1"/>
    <property type="molecule type" value="Genomic_DNA"/>
</dbReference>
<reference evidence="2" key="1">
    <citation type="submission" date="2023-06" db="EMBL/GenBank/DDBJ databases">
        <title>Genome-scale phylogeny and comparative genomics of the fungal order Sordariales.</title>
        <authorList>
            <consortium name="Lawrence Berkeley National Laboratory"/>
            <person name="Hensen N."/>
            <person name="Bonometti L."/>
            <person name="Westerberg I."/>
            <person name="Brannstrom I.O."/>
            <person name="Guillou S."/>
            <person name="Cros-Aarteil S."/>
            <person name="Calhoun S."/>
            <person name="Haridas S."/>
            <person name="Kuo A."/>
            <person name="Mondo S."/>
            <person name="Pangilinan J."/>
            <person name="Riley R."/>
            <person name="Labutti K."/>
            <person name="Andreopoulos B."/>
            <person name="Lipzen A."/>
            <person name="Chen C."/>
            <person name="Yanf M."/>
            <person name="Daum C."/>
            <person name="Ng V."/>
            <person name="Clum A."/>
            <person name="Steindorff A."/>
            <person name="Ohm R."/>
            <person name="Martin F."/>
            <person name="Silar P."/>
            <person name="Natvig D."/>
            <person name="Lalanne C."/>
            <person name="Gautier V."/>
            <person name="Ament-Velasquez S.L."/>
            <person name="Kruys A."/>
            <person name="Hutchinson M.I."/>
            <person name="Powell A.J."/>
            <person name="Barry K."/>
            <person name="Miller A.N."/>
            <person name="Grigoriev I.V."/>
            <person name="Debuchy R."/>
            <person name="Gladieux P."/>
            <person name="Thoren M.H."/>
            <person name="Johannesson H."/>
        </authorList>
    </citation>
    <scope>NUCLEOTIDE SEQUENCE</scope>
    <source>
        <strain evidence="2">SMH4607-1</strain>
    </source>
</reference>
<protein>
    <submittedName>
        <fullName evidence="2">Uncharacterized protein</fullName>
    </submittedName>
</protein>
<evidence type="ECO:0000256" key="1">
    <source>
        <dbReference type="SAM" id="MobiDB-lite"/>
    </source>
</evidence>
<dbReference type="Proteomes" id="UP001172102">
    <property type="component" value="Unassembled WGS sequence"/>
</dbReference>
<proteinExistence type="predicted"/>
<feature type="compositionally biased region" description="Basic and acidic residues" evidence="1">
    <location>
        <begin position="60"/>
        <end position="69"/>
    </location>
</feature>
<evidence type="ECO:0000313" key="3">
    <source>
        <dbReference type="Proteomes" id="UP001172102"/>
    </source>
</evidence>